<keyword evidence="1" id="KW-0732">Signal</keyword>
<organism evidence="2 3">
    <name type="scientific">Pedobacter miscanthi</name>
    <dbReference type="NCBI Taxonomy" id="2259170"/>
    <lineage>
        <taxon>Bacteria</taxon>
        <taxon>Pseudomonadati</taxon>
        <taxon>Bacteroidota</taxon>
        <taxon>Sphingobacteriia</taxon>
        <taxon>Sphingobacteriales</taxon>
        <taxon>Sphingobacteriaceae</taxon>
        <taxon>Pedobacter</taxon>
    </lineage>
</organism>
<dbReference type="Proteomes" id="UP000252081">
    <property type="component" value="Unassembled WGS sequence"/>
</dbReference>
<sequence>MKKLIIFIGTAALVPGLVSQATAQIAWPAQKKQEPMVCSFNCSNTYQELQKRCSPALLGKVAIDPLISINPFTEFDQIIATLKTDATNPFPLSYTFRQCEATCNAASTLDQSSREVIYYNQAFLDKIKGPDTKVRWAVRCIIAHEIGHHFMGHTLPSASGGDSNIRRKRERRADFFTGFVISRFPGATEQDAIEGILTLDPATYRPRNEEEEKFNIYPTLQNRIAAVKEGFKAAKNPKDPLSIAMFKKIDSVAKVQMKRNGRSSIYHVIDFKLSMGQFDEVKQIASEQLLNPAFSDKAQLWEYKSIADQNLGNLTEAIQSQREATAISKNSLVNLERLQLLLDNGNPVQKLESEKIRQKLESEKFKQKVGSQKIKQNMNRSQIKINK</sequence>
<name>A0A366LCA0_9SPHI</name>
<evidence type="ECO:0008006" key="4">
    <source>
        <dbReference type="Google" id="ProtNLM"/>
    </source>
</evidence>
<accession>A0A366LCA0</accession>
<feature type="chain" id="PRO_5016719850" description="Peptidase M48 domain-containing protein" evidence="1">
    <location>
        <begin position="24"/>
        <end position="387"/>
    </location>
</feature>
<comment type="caution">
    <text evidence="2">The sequence shown here is derived from an EMBL/GenBank/DDBJ whole genome shotgun (WGS) entry which is preliminary data.</text>
</comment>
<dbReference type="AlphaFoldDB" id="A0A366LCA0"/>
<evidence type="ECO:0000313" key="2">
    <source>
        <dbReference type="EMBL" id="RBQ11527.1"/>
    </source>
</evidence>
<reference evidence="2 3" key="1">
    <citation type="submission" date="2018-07" db="EMBL/GenBank/DDBJ databases">
        <title>A draft genome of a endophytic bacteria, a new species of Pedobacter.</title>
        <authorList>
            <person name="Zhang Z.D."/>
            <person name="Chen Z.J."/>
        </authorList>
    </citation>
    <scope>NUCLEOTIDE SEQUENCE [LARGE SCALE GENOMIC DNA]</scope>
    <source>
        <strain evidence="2 3">RS10</strain>
    </source>
</reference>
<dbReference type="EMBL" id="QNQU01000002">
    <property type="protein sequence ID" value="RBQ11527.1"/>
    <property type="molecule type" value="Genomic_DNA"/>
</dbReference>
<keyword evidence="3" id="KW-1185">Reference proteome</keyword>
<gene>
    <name evidence="2" type="ORF">DRW42_03430</name>
</gene>
<dbReference type="OrthoDB" id="1173761at2"/>
<feature type="signal peptide" evidence="1">
    <location>
        <begin position="1"/>
        <end position="23"/>
    </location>
</feature>
<evidence type="ECO:0000313" key="3">
    <source>
        <dbReference type="Proteomes" id="UP000252081"/>
    </source>
</evidence>
<evidence type="ECO:0000256" key="1">
    <source>
        <dbReference type="SAM" id="SignalP"/>
    </source>
</evidence>
<protein>
    <recommendedName>
        <fullName evidence="4">Peptidase M48 domain-containing protein</fullName>
    </recommendedName>
</protein>
<proteinExistence type="predicted"/>
<dbReference type="RefSeq" id="WP_113947441.1">
    <property type="nucleotide sequence ID" value="NZ_QNQU01000002.1"/>
</dbReference>